<evidence type="ECO:0008006" key="4">
    <source>
        <dbReference type="Google" id="ProtNLM"/>
    </source>
</evidence>
<sequence length="68" mass="8077">FFRMFVDLQRDKNRSPHTVIMIRQSLRVLFIQICIPFLWLGTPAVVMFAGLLGELFSFEVNLFLIWMI</sequence>
<dbReference type="AlphaFoldDB" id="A0AAV5UL94"/>
<feature type="non-terminal residue" evidence="2">
    <location>
        <position position="68"/>
    </location>
</feature>
<feature type="transmembrane region" description="Helical" evidence="1">
    <location>
        <begin position="20"/>
        <end position="39"/>
    </location>
</feature>
<dbReference type="EMBL" id="BTSX01000006">
    <property type="protein sequence ID" value="GMT07880.1"/>
    <property type="molecule type" value="Genomic_DNA"/>
</dbReference>
<keyword evidence="1" id="KW-0472">Membrane</keyword>
<keyword evidence="1" id="KW-1133">Transmembrane helix</keyword>
<reference evidence="2" key="1">
    <citation type="submission" date="2023-10" db="EMBL/GenBank/DDBJ databases">
        <title>Genome assembly of Pristionchus species.</title>
        <authorList>
            <person name="Yoshida K."/>
            <person name="Sommer R.J."/>
        </authorList>
    </citation>
    <scope>NUCLEOTIDE SEQUENCE</scope>
    <source>
        <strain evidence="2">RS0144</strain>
    </source>
</reference>
<comment type="caution">
    <text evidence="2">The sequence shown here is derived from an EMBL/GenBank/DDBJ whole genome shotgun (WGS) entry which is preliminary data.</text>
</comment>
<gene>
    <name evidence="2" type="ORF">PENTCL1PPCAC_30054</name>
</gene>
<evidence type="ECO:0000313" key="3">
    <source>
        <dbReference type="Proteomes" id="UP001432027"/>
    </source>
</evidence>
<proteinExistence type="predicted"/>
<name>A0AAV5UL94_9BILA</name>
<evidence type="ECO:0000313" key="2">
    <source>
        <dbReference type="EMBL" id="GMT07880.1"/>
    </source>
</evidence>
<protein>
    <recommendedName>
        <fullName evidence="4">G protein-coupled receptor</fullName>
    </recommendedName>
</protein>
<keyword evidence="3" id="KW-1185">Reference proteome</keyword>
<evidence type="ECO:0000256" key="1">
    <source>
        <dbReference type="SAM" id="Phobius"/>
    </source>
</evidence>
<feature type="non-terminal residue" evidence="2">
    <location>
        <position position="1"/>
    </location>
</feature>
<accession>A0AAV5UL94</accession>
<keyword evidence="1" id="KW-0812">Transmembrane</keyword>
<organism evidence="2 3">
    <name type="scientific">Pristionchus entomophagus</name>
    <dbReference type="NCBI Taxonomy" id="358040"/>
    <lineage>
        <taxon>Eukaryota</taxon>
        <taxon>Metazoa</taxon>
        <taxon>Ecdysozoa</taxon>
        <taxon>Nematoda</taxon>
        <taxon>Chromadorea</taxon>
        <taxon>Rhabditida</taxon>
        <taxon>Rhabditina</taxon>
        <taxon>Diplogasteromorpha</taxon>
        <taxon>Diplogasteroidea</taxon>
        <taxon>Neodiplogasteridae</taxon>
        <taxon>Pristionchus</taxon>
    </lineage>
</organism>
<dbReference type="Proteomes" id="UP001432027">
    <property type="component" value="Unassembled WGS sequence"/>
</dbReference>